<accession>A0ABX7JGF3</accession>
<feature type="chain" id="PRO_5045383799" description="Tip attachment protein J domain-containing protein" evidence="1">
    <location>
        <begin position="21"/>
        <end position="1540"/>
    </location>
</feature>
<keyword evidence="3" id="KW-1185">Reference proteome</keyword>
<dbReference type="Gene3D" id="2.60.120.260">
    <property type="entry name" value="Galactose-binding domain-like"/>
    <property type="match status" value="1"/>
</dbReference>
<sequence length="1540" mass="161940">MKKIAIIAAALALVAGPAHAGPVAAAVAWVGKVLAANTLMGIAARMVVSAGLSLLSQALMKKPSQPGSDVQFDIKLGDEHPLTFVVGDYVTAGKRKYLGSWGTNTRFITEVIEVSALPQGLSGLWVDDEPGVFVTGRRGYVPASASPSNIGNITEGATVPGGALDLGTPLDNYRDNADSTEPRIWVKWINGTQTAADPLLTWAFGGDPDYPWTAAMIGTGKSYAIVTTQYDHDTLLNYPTYLFQPAPLAVYDPRLDSTNGGSGPQRWNNPATWQPSRNPAVIAYNIARGIYYGGEWVFGGRNLPAWRLPVAEWIAAANECDASEPLAGGGSEPAYRCGAEISVDMAAADVLEEIGRAGNMRFAEVGGQLKPVVGLPGAAVYSFTDDEIIITEGQSFRPFVPVSETFNAISATYPEPAEKWATKDSPEYIDTDATADDGDRYLPTSISYPAAPFAQQVQRLQRSMLQDYRRMRRHQFHLPPEAYSLEPGVDMVSWTSQRNGYISKLFVVESVAKTPGMNVLVSLREVDPSDYDWSSDFEMPVVITPPKGPSPYVQNVPGLTFTAASIRDGAGQPRRPAILAACSSDQTGVTDIQIQARVAGEDITIDTIRPYVAPHSWYLRDVLPDTLYQCRARLMSRLTPKSPWSTWHDVATLDITLTIEDMADDILEEMKDVARRAGVTPVESLPASGEPNQIVMLVPDGVLYRWDEDAGEWTTAIYAGIPDGAIDPAKFAQGIEPVTIITDPPLPTTKSTELIFYVPEGKQYRWNGTAYISSIPVVDLDGQLIGDQLEDSAVTPAKLAVIPGHNLVTDPKMLIQAEWFLQNSVAAWTYSPGKWSLNLAAIVSTPNLRNRVGGVPIGAGLRYRSSFTVTNTTATQCNVRTGFFWYDENGAYINATWGAYQVVNGSTPVVISADLNALTGAKFAAAAIQFNTSGAANDGIVEVSQPEMIHINSSDTIADSAITTAKIVNDAINAAKIANNAVEAAKIAAGAVTETKISDNAITTPKVVAGAIETSKIAAGAVAADKIAANAVEAAKIAAGAVTTAKLDALAVTAEKVAAGAIETNKLAANSVTAAKILAGAIETAKLAANAVTADKILAGAITTIKLDALAVTADKLAVNAVTADKIAANAITVGKIAAGAVGADQIAANAIAARHLMVADFTNLVPNADISDAPSWTIPAAWSRGNSGPYVRSGYWLYIDVATGETGNSPTVISQRFSVEVGSEYLGRFQARTNGPTQTGHVNVNVQWFDNSDTSLGFGSIHNASVTNIVTDYSAILTPPANAVRAEFRMTVNRTNSDGRIYIASPEIRRRNGGELIVEGAITTNKLAAGSVTADAIAAGAIVASAIATGAVTAAKIAASAITTIKLAAGAVTADKITVANLSALGITVGSADIATAAITSAKIADLSVGTIKIANNAISTYRQAYTAGNITIGANQSGVIQTLTVTPGRSGPLKIDFQFLRAGAATGFDVRLVKNGNVMISDDLAPGRLISNRYVLSFVDVAAAAGVSATYTVEVVVAAGGGNFIASQRFLGALDIIK</sequence>
<evidence type="ECO:0008006" key="4">
    <source>
        <dbReference type="Google" id="ProtNLM"/>
    </source>
</evidence>
<gene>
    <name evidence="2" type="ORF">JWJ88_08640</name>
</gene>
<reference evidence="2 3" key="1">
    <citation type="submission" date="2021-02" db="EMBL/GenBank/DDBJ databases">
        <title>Paracoccus methylovroum sp.nov., a new methanol and methylamine utilizing methylotrophic denitrifer.</title>
        <authorList>
            <person name="Timsy T."/>
            <person name="Behrendt U."/>
            <person name="Ulrich A."/>
            <person name="Spanner T."/>
            <person name="Foesel B.U."/>
            <person name="Horn M.A."/>
            <person name="Kolb S."/>
        </authorList>
    </citation>
    <scope>NUCLEOTIDE SEQUENCE [LARGE SCALE GENOMIC DNA]</scope>
    <source>
        <strain evidence="2 3">H4-D09</strain>
    </source>
</reference>
<proteinExistence type="predicted"/>
<feature type="signal peptide" evidence="1">
    <location>
        <begin position="1"/>
        <end position="20"/>
    </location>
</feature>
<keyword evidence="1" id="KW-0732">Signal</keyword>
<evidence type="ECO:0000313" key="2">
    <source>
        <dbReference type="EMBL" id="QRZ12676.1"/>
    </source>
</evidence>
<evidence type="ECO:0000256" key="1">
    <source>
        <dbReference type="SAM" id="SignalP"/>
    </source>
</evidence>
<dbReference type="RefSeq" id="WP_205293704.1">
    <property type="nucleotide sequence ID" value="NZ_CP070368.1"/>
</dbReference>
<protein>
    <recommendedName>
        <fullName evidence="4">Tip attachment protein J domain-containing protein</fullName>
    </recommendedName>
</protein>
<organism evidence="2 3">
    <name type="scientific">Paracoccus methylovorus</name>
    <dbReference type="NCBI Taxonomy" id="2812658"/>
    <lineage>
        <taxon>Bacteria</taxon>
        <taxon>Pseudomonadati</taxon>
        <taxon>Pseudomonadota</taxon>
        <taxon>Alphaproteobacteria</taxon>
        <taxon>Rhodobacterales</taxon>
        <taxon>Paracoccaceae</taxon>
        <taxon>Paracoccus</taxon>
    </lineage>
</organism>
<name>A0ABX7JGF3_9RHOB</name>
<dbReference type="Proteomes" id="UP000663629">
    <property type="component" value="Chromosome 1"/>
</dbReference>
<dbReference type="EMBL" id="CP070368">
    <property type="protein sequence ID" value="QRZ12676.1"/>
    <property type="molecule type" value="Genomic_DNA"/>
</dbReference>
<evidence type="ECO:0000313" key="3">
    <source>
        <dbReference type="Proteomes" id="UP000663629"/>
    </source>
</evidence>